<reference evidence="2" key="1">
    <citation type="submission" date="2020-11" db="EMBL/GenBank/DDBJ databases">
        <title>Nocardioides sp. nov., isolated from Soil of Cynanchum wilfordii Hemsley rhizosphere.</title>
        <authorList>
            <person name="Lee J.-S."/>
            <person name="Suh M.K."/>
            <person name="Kim J.-S."/>
        </authorList>
    </citation>
    <scope>NUCLEOTIDE SEQUENCE</scope>
    <source>
        <strain evidence="2">KCTC 19275</strain>
    </source>
</reference>
<evidence type="ECO:0000313" key="2">
    <source>
        <dbReference type="EMBL" id="MBF4763615.1"/>
    </source>
</evidence>
<dbReference type="RefSeq" id="WP_194706793.1">
    <property type="nucleotide sequence ID" value="NZ_JADKPN010000005.1"/>
</dbReference>
<dbReference type="NCBIfam" id="NF040603">
    <property type="entry name" value="choice_anch_P"/>
    <property type="match status" value="2"/>
</dbReference>
<protein>
    <submittedName>
        <fullName evidence="2">Uncharacterized protein</fullName>
    </submittedName>
</protein>
<organism evidence="2 3">
    <name type="scientific">Nocardioides islandensis</name>
    <dbReference type="NCBI Taxonomy" id="433663"/>
    <lineage>
        <taxon>Bacteria</taxon>
        <taxon>Bacillati</taxon>
        <taxon>Actinomycetota</taxon>
        <taxon>Actinomycetes</taxon>
        <taxon>Propionibacteriales</taxon>
        <taxon>Nocardioidaceae</taxon>
        <taxon>Nocardioides</taxon>
    </lineage>
</organism>
<dbReference type="Proteomes" id="UP000640489">
    <property type="component" value="Unassembled WGS sequence"/>
</dbReference>
<name>A0A930VGQ4_9ACTN</name>
<dbReference type="EMBL" id="JADKPN010000005">
    <property type="protein sequence ID" value="MBF4763615.1"/>
    <property type="molecule type" value="Genomic_DNA"/>
</dbReference>
<keyword evidence="3" id="KW-1185">Reference proteome</keyword>
<keyword evidence="1" id="KW-0732">Signal</keyword>
<gene>
    <name evidence="2" type="ORF">ISU07_10795</name>
</gene>
<accession>A0A930VGQ4</accession>
<dbReference type="AlphaFoldDB" id="A0A930VGQ4"/>
<proteinExistence type="predicted"/>
<sequence>MKSDKASVRRSAGRLVALLTTTAIATALAAVSGAPAAQAAGRPTDFAFTSFAYGTKVKAASGELRSGRTAPSWIGCTRQAGRTKTNQVLAVDAPNNNPLIRLGAITSASHTFKHKKQGIAAGTESTSTVANVVLGLQDSQVPTPSLTITGLTTTARAWATTDGQLHAATDSGVLDINLVVPPTGTPLDEPLQQLLDLVNGQVAPTLDQVVDLLQQNSGAIEIPGLGRLELGASRTGVGARQAVAMALSLRVTLYGQDQTPGTADDSSLKIGRSYARILADMPYAVMGGSGWAADADLVGGTAHIGDIVPKQLPCQGTGGQVKSKALAAVDIPGVQLGALQGRAFGDVNQLGEVTAWTEGSVAHVALGSGDTALTIDGIVGRVNLATNRHGGLVKRDTEGTIPGMLTFQGQSYTLPLGSAPELPPELGALISIQTGITDQSDARGLKVTALRITLLSGTAAGTVINLGNAKASVRES</sequence>
<comment type="caution">
    <text evidence="2">The sequence shown here is derived from an EMBL/GenBank/DDBJ whole genome shotgun (WGS) entry which is preliminary data.</text>
</comment>
<evidence type="ECO:0000313" key="3">
    <source>
        <dbReference type="Proteomes" id="UP000640489"/>
    </source>
</evidence>
<evidence type="ECO:0000256" key="1">
    <source>
        <dbReference type="SAM" id="SignalP"/>
    </source>
</evidence>
<feature type="chain" id="PRO_5038931036" evidence="1">
    <location>
        <begin position="30"/>
        <end position="476"/>
    </location>
</feature>
<feature type="signal peptide" evidence="1">
    <location>
        <begin position="1"/>
        <end position="29"/>
    </location>
</feature>